<dbReference type="Pfam" id="PF02698">
    <property type="entry name" value="DUF218"/>
    <property type="match status" value="1"/>
</dbReference>
<organism evidence="2 3">
    <name type="scientific">Thermincola ferriacetica</name>
    <dbReference type="NCBI Taxonomy" id="281456"/>
    <lineage>
        <taxon>Bacteria</taxon>
        <taxon>Bacillati</taxon>
        <taxon>Bacillota</taxon>
        <taxon>Clostridia</taxon>
        <taxon>Eubacteriales</taxon>
        <taxon>Thermincolaceae</taxon>
        <taxon>Thermincola</taxon>
    </lineage>
</organism>
<dbReference type="GO" id="GO:0005886">
    <property type="term" value="C:plasma membrane"/>
    <property type="evidence" value="ECO:0007669"/>
    <property type="project" value="TreeGrafter"/>
</dbReference>
<dbReference type="GO" id="GO:0043164">
    <property type="term" value="P:Gram-negative-bacterium-type cell wall biogenesis"/>
    <property type="evidence" value="ECO:0007669"/>
    <property type="project" value="TreeGrafter"/>
</dbReference>
<protein>
    <recommendedName>
        <fullName evidence="1">DUF218 domain-containing protein</fullName>
    </recommendedName>
</protein>
<evidence type="ECO:0000259" key="1">
    <source>
        <dbReference type="Pfam" id="PF02698"/>
    </source>
</evidence>
<reference evidence="3" key="1">
    <citation type="submission" date="2015-07" db="EMBL/GenBank/DDBJ databases">
        <title>Complete Genome of Thermincola ferriacetica strain Z-0001T.</title>
        <authorList>
            <person name="Lusk B."/>
            <person name="Badalamenti J.P."/>
            <person name="Parameswaran P."/>
            <person name="Bond D.R."/>
            <person name="Torres C.I."/>
        </authorList>
    </citation>
    <scope>NUCLEOTIDE SEQUENCE [LARGE SCALE GENOMIC DNA]</scope>
    <source>
        <strain evidence="3">Z-0001</strain>
    </source>
</reference>
<evidence type="ECO:0000313" key="3">
    <source>
        <dbReference type="Proteomes" id="UP000037175"/>
    </source>
</evidence>
<sequence length="202" mass="22428">MVNIFRNLVITLFTGFLILLYTPLIQYAASPLIVKDPLQKADAIVVLSGGWKAKGVLGTSTLERYQYGIKLFQKKFAPVIIFSGGNLLGRPAEADAMADMALSAGFPYEAVISENASASTYENVLFTTKILQEKRLKSIILVTSPYHTYRAKKMFEDKQVKVTAAPVPNGEFEKANGLERLKLAKNIVLEYGKLLVYEVFKI</sequence>
<dbReference type="CDD" id="cd06259">
    <property type="entry name" value="YdcF-like"/>
    <property type="match status" value="1"/>
</dbReference>
<dbReference type="Proteomes" id="UP000037175">
    <property type="component" value="Unassembled WGS sequence"/>
</dbReference>
<dbReference type="GO" id="GO:0000270">
    <property type="term" value="P:peptidoglycan metabolic process"/>
    <property type="evidence" value="ECO:0007669"/>
    <property type="project" value="TreeGrafter"/>
</dbReference>
<gene>
    <name evidence="2" type="ORF">Tfer_0673</name>
</gene>
<dbReference type="Gene3D" id="3.40.50.620">
    <property type="entry name" value="HUPs"/>
    <property type="match status" value="1"/>
</dbReference>
<dbReference type="RefSeq" id="WP_013121025.1">
    <property type="nucleotide sequence ID" value="NZ_LGTE01000003.1"/>
</dbReference>
<dbReference type="AlphaFoldDB" id="A0A0L6W4V3"/>
<name>A0A0L6W4V3_9FIRM</name>
<keyword evidence="3" id="KW-1185">Reference proteome</keyword>
<dbReference type="PANTHER" id="PTHR30336">
    <property type="entry name" value="INNER MEMBRANE PROTEIN, PROBABLE PERMEASE"/>
    <property type="match status" value="1"/>
</dbReference>
<accession>A0A0L6W4V3</accession>
<dbReference type="InterPro" id="IPR003848">
    <property type="entry name" value="DUF218"/>
</dbReference>
<dbReference type="PANTHER" id="PTHR30336:SF4">
    <property type="entry name" value="ENVELOPE BIOGENESIS FACTOR ELYC"/>
    <property type="match status" value="1"/>
</dbReference>
<proteinExistence type="predicted"/>
<dbReference type="InterPro" id="IPR014729">
    <property type="entry name" value="Rossmann-like_a/b/a_fold"/>
</dbReference>
<comment type="caution">
    <text evidence="2">The sequence shown here is derived from an EMBL/GenBank/DDBJ whole genome shotgun (WGS) entry which is preliminary data.</text>
</comment>
<dbReference type="EMBL" id="LGTE01000003">
    <property type="protein sequence ID" value="KNZ70491.1"/>
    <property type="molecule type" value="Genomic_DNA"/>
</dbReference>
<evidence type="ECO:0000313" key="2">
    <source>
        <dbReference type="EMBL" id="KNZ70491.1"/>
    </source>
</evidence>
<feature type="domain" description="DUF218" evidence="1">
    <location>
        <begin position="42"/>
        <end position="176"/>
    </location>
</feature>
<dbReference type="InterPro" id="IPR051599">
    <property type="entry name" value="Cell_Envelope_Assoc"/>
</dbReference>